<dbReference type="PANTHER" id="PTHR43194:SF2">
    <property type="entry name" value="PEROXISOMAL MEMBRANE PROTEIN LPX1"/>
    <property type="match status" value="1"/>
</dbReference>
<feature type="signal peptide" evidence="1">
    <location>
        <begin position="1"/>
        <end position="18"/>
    </location>
</feature>
<dbReference type="InterPro" id="IPR000073">
    <property type="entry name" value="AB_hydrolase_1"/>
</dbReference>
<evidence type="ECO:0000313" key="4">
    <source>
        <dbReference type="Proteomes" id="UP000477386"/>
    </source>
</evidence>
<proteinExistence type="predicted"/>
<evidence type="ECO:0000313" key="3">
    <source>
        <dbReference type="EMBL" id="NEU65669.1"/>
    </source>
</evidence>
<name>A0A6M0IBV8_9BACT</name>
<dbReference type="Proteomes" id="UP000477386">
    <property type="component" value="Unassembled WGS sequence"/>
</dbReference>
<evidence type="ECO:0000259" key="2">
    <source>
        <dbReference type="Pfam" id="PF00561"/>
    </source>
</evidence>
<dbReference type="EMBL" id="JAAGNZ010000001">
    <property type="protein sequence ID" value="NEU65669.1"/>
    <property type="molecule type" value="Genomic_DNA"/>
</dbReference>
<dbReference type="GO" id="GO:0016787">
    <property type="term" value="F:hydrolase activity"/>
    <property type="evidence" value="ECO:0007669"/>
    <property type="project" value="UniProtKB-KW"/>
</dbReference>
<keyword evidence="3" id="KW-0378">Hydrolase</keyword>
<dbReference type="Pfam" id="PF00561">
    <property type="entry name" value="Abhydrolase_1"/>
    <property type="match status" value="1"/>
</dbReference>
<sequence>MKTFLFLALLLVARFSVAQPTSFSVVVVGKGQPILLIPGYSCSGEVWNETVDHLKDRYECHVLTLPGFAGVPAIKNPVLATVRDEIIQYIKTKKLRQPILMGHSLGAFMSLWVSSREPSLVSKLICVDGVPFISAMMNPATNADSLRKNPMYNADVVAQNFVNLPNGNYETNMVKSMLTQVSDTTRARQIARWSALSDRRTLGYTLVEMSLTDLRNDIARIQSPTLVLGSLYFNSQATSERILTEQYKQLGHKTIAVAQTKHFIMYDDPQWFYQQIDHFLQRAN</sequence>
<dbReference type="PANTHER" id="PTHR43194">
    <property type="entry name" value="HYDROLASE ALPHA/BETA FOLD FAMILY"/>
    <property type="match status" value="1"/>
</dbReference>
<feature type="chain" id="PRO_5026916436" evidence="1">
    <location>
        <begin position="19"/>
        <end position="284"/>
    </location>
</feature>
<protein>
    <submittedName>
        <fullName evidence="3">Alpha/beta hydrolase</fullName>
    </submittedName>
</protein>
<evidence type="ECO:0000256" key="1">
    <source>
        <dbReference type="SAM" id="SignalP"/>
    </source>
</evidence>
<dbReference type="Gene3D" id="3.40.50.1820">
    <property type="entry name" value="alpha/beta hydrolase"/>
    <property type="match status" value="1"/>
</dbReference>
<comment type="caution">
    <text evidence="3">The sequence shown here is derived from an EMBL/GenBank/DDBJ whole genome shotgun (WGS) entry which is preliminary data.</text>
</comment>
<dbReference type="InterPro" id="IPR050228">
    <property type="entry name" value="Carboxylesterase_BioH"/>
</dbReference>
<feature type="domain" description="AB hydrolase-1" evidence="2">
    <location>
        <begin position="33"/>
        <end position="269"/>
    </location>
</feature>
<organism evidence="3 4">
    <name type="scientific">Spirosoma agri</name>
    <dbReference type="NCBI Taxonomy" id="1987381"/>
    <lineage>
        <taxon>Bacteria</taxon>
        <taxon>Pseudomonadati</taxon>
        <taxon>Bacteroidota</taxon>
        <taxon>Cytophagia</taxon>
        <taxon>Cytophagales</taxon>
        <taxon>Cytophagaceae</taxon>
        <taxon>Spirosoma</taxon>
    </lineage>
</organism>
<reference evidence="3 4" key="1">
    <citation type="submission" date="2020-02" db="EMBL/GenBank/DDBJ databases">
        <title>Draft genome sequence of two Spirosoma agri KCTC 52727 and Spirosoma terrae KCTC 52035.</title>
        <authorList>
            <person name="Rojas J."/>
            <person name="Ambika Manirajan B."/>
            <person name="Ratering S."/>
            <person name="Suarez C."/>
            <person name="Schnell S."/>
        </authorList>
    </citation>
    <scope>NUCLEOTIDE SEQUENCE [LARGE SCALE GENOMIC DNA]</scope>
    <source>
        <strain evidence="3 4">KCTC 52727</strain>
    </source>
</reference>
<keyword evidence="4" id="KW-1185">Reference proteome</keyword>
<dbReference type="SUPFAM" id="SSF53474">
    <property type="entry name" value="alpha/beta-Hydrolases"/>
    <property type="match status" value="1"/>
</dbReference>
<gene>
    <name evidence="3" type="ORF">GK091_02160</name>
</gene>
<accession>A0A6M0IBV8</accession>
<dbReference type="InterPro" id="IPR029058">
    <property type="entry name" value="AB_hydrolase_fold"/>
</dbReference>
<dbReference type="RefSeq" id="WP_164034982.1">
    <property type="nucleotide sequence ID" value="NZ_JAAGNZ010000001.1"/>
</dbReference>
<dbReference type="AlphaFoldDB" id="A0A6M0IBV8"/>
<keyword evidence="1" id="KW-0732">Signal</keyword>